<accession>A0A1N7RQ46</accession>
<evidence type="ECO:0000313" key="2">
    <source>
        <dbReference type="Proteomes" id="UP000195569"/>
    </source>
</evidence>
<dbReference type="AlphaFoldDB" id="A0A1N7RQ46"/>
<evidence type="ECO:0000313" key="1">
    <source>
        <dbReference type="EMBL" id="SIT37213.1"/>
    </source>
</evidence>
<proteinExistence type="predicted"/>
<comment type="caution">
    <text evidence="1">The sequence shown here is derived from an EMBL/GenBank/DDBJ whole genome shotgun (WGS) entry which is preliminary data.</text>
</comment>
<keyword evidence="2" id="KW-1185">Reference proteome</keyword>
<dbReference type="EMBL" id="CYGY02000011">
    <property type="protein sequence ID" value="SIT37213.1"/>
    <property type="molecule type" value="Genomic_DNA"/>
</dbReference>
<dbReference type="Proteomes" id="UP000195569">
    <property type="component" value="Unassembled WGS sequence"/>
</dbReference>
<name>A0A1N7RQ46_9BURK</name>
<protein>
    <submittedName>
        <fullName evidence="1">Uncharacterized protein</fullName>
    </submittedName>
</protein>
<sequence length="71" mass="7928">MINAVGTTTIMTSGAERLSDGRLPNFNSRKPQNIDDEKDVALVANDEHARKYERHMSQTSVERHIFSVVAA</sequence>
<organism evidence="1 2">
    <name type="scientific">Paraburkholderia piptadeniae</name>
    <dbReference type="NCBI Taxonomy" id="1701573"/>
    <lineage>
        <taxon>Bacteria</taxon>
        <taxon>Pseudomonadati</taxon>
        <taxon>Pseudomonadota</taxon>
        <taxon>Betaproteobacteria</taxon>
        <taxon>Burkholderiales</taxon>
        <taxon>Burkholderiaceae</taxon>
        <taxon>Paraburkholderia</taxon>
    </lineage>
</organism>
<gene>
    <name evidence="1" type="ORF">BN2476_110161</name>
</gene>
<reference evidence="1" key="1">
    <citation type="submission" date="2016-12" db="EMBL/GenBank/DDBJ databases">
        <authorList>
            <person name="Moulin L."/>
        </authorList>
    </citation>
    <scope>NUCLEOTIDE SEQUENCE [LARGE SCALE GENOMIC DNA]</scope>
    <source>
        <strain evidence="1">STM 7183</strain>
    </source>
</reference>